<feature type="domain" description="VOC" evidence="2">
    <location>
        <begin position="9"/>
        <end position="135"/>
    </location>
</feature>
<dbReference type="InterPro" id="IPR004360">
    <property type="entry name" value="Glyas_Fos-R_dOase_dom"/>
</dbReference>
<reference evidence="3" key="1">
    <citation type="submission" date="2018-05" db="EMBL/GenBank/DDBJ databases">
        <authorList>
            <person name="Lanie J.A."/>
            <person name="Ng W.-L."/>
            <person name="Kazmierczak K.M."/>
            <person name="Andrzejewski T.M."/>
            <person name="Davidsen T.M."/>
            <person name="Wayne K.J."/>
            <person name="Tettelin H."/>
            <person name="Glass J.I."/>
            <person name="Rusch D."/>
            <person name="Podicherti R."/>
            <person name="Tsui H.-C.T."/>
            <person name="Winkler M.E."/>
        </authorList>
    </citation>
    <scope>NUCLEOTIDE SEQUENCE</scope>
</reference>
<dbReference type="InterPro" id="IPR037523">
    <property type="entry name" value="VOC_core"/>
</dbReference>
<dbReference type="SUPFAM" id="SSF54593">
    <property type="entry name" value="Glyoxalase/Bleomycin resistance protein/Dihydroxybiphenyl dioxygenase"/>
    <property type="match status" value="1"/>
</dbReference>
<evidence type="ECO:0000259" key="2">
    <source>
        <dbReference type="PROSITE" id="PS51819"/>
    </source>
</evidence>
<dbReference type="GO" id="GO:0004493">
    <property type="term" value="F:methylmalonyl-CoA epimerase activity"/>
    <property type="evidence" value="ECO:0007669"/>
    <property type="project" value="TreeGrafter"/>
</dbReference>
<dbReference type="EMBL" id="UINC01008699">
    <property type="protein sequence ID" value="SVA39118.1"/>
    <property type="molecule type" value="Genomic_DNA"/>
</dbReference>
<dbReference type="PANTHER" id="PTHR43048:SF3">
    <property type="entry name" value="METHYLMALONYL-COA EPIMERASE, MITOCHONDRIAL"/>
    <property type="match status" value="1"/>
</dbReference>
<sequence>MPSSIKPKKLGHLVLKVRDIHESVRFYTEVLGLEVSDWIEEQMVFLRCGSDHHDLGLFQLPDNSPDLNNISSEGSPGLEHFSYEVEDYREVERAISILQEKNIEIVRGPGKHGPGENVFLVFRDPDGNFVEIYCEMVQVTEDQPYEPSVWEDNLDAFDQWHFKKFVVDPPALYKEKLKKSELS</sequence>
<name>A0A381VH62_9ZZZZ</name>
<accession>A0A381VH62</accession>
<dbReference type="Gene3D" id="3.10.180.10">
    <property type="entry name" value="2,3-Dihydroxybiphenyl 1,2-Dioxygenase, domain 1"/>
    <property type="match status" value="1"/>
</dbReference>
<protein>
    <recommendedName>
        <fullName evidence="2">VOC domain-containing protein</fullName>
    </recommendedName>
</protein>
<proteinExistence type="predicted"/>
<dbReference type="Pfam" id="PF00903">
    <property type="entry name" value="Glyoxalase"/>
    <property type="match status" value="1"/>
</dbReference>
<gene>
    <name evidence="3" type="ORF">METZ01_LOCUS91972</name>
</gene>
<organism evidence="3">
    <name type="scientific">marine metagenome</name>
    <dbReference type="NCBI Taxonomy" id="408172"/>
    <lineage>
        <taxon>unclassified sequences</taxon>
        <taxon>metagenomes</taxon>
        <taxon>ecological metagenomes</taxon>
    </lineage>
</organism>
<dbReference type="CDD" id="cd08343">
    <property type="entry name" value="ED_TypeI_classII_C"/>
    <property type="match status" value="1"/>
</dbReference>
<dbReference type="InterPro" id="IPR051785">
    <property type="entry name" value="MMCE/EMCE_epimerase"/>
</dbReference>
<dbReference type="GO" id="GO:0046491">
    <property type="term" value="P:L-methylmalonyl-CoA metabolic process"/>
    <property type="evidence" value="ECO:0007669"/>
    <property type="project" value="TreeGrafter"/>
</dbReference>
<dbReference type="AlphaFoldDB" id="A0A381VH62"/>
<dbReference type="PANTHER" id="PTHR43048">
    <property type="entry name" value="METHYLMALONYL-COA EPIMERASE"/>
    <property type="match status" value="1"/>
</dbReference>
<dbReference type="InterPro" id="IPR029068">
    <property type="entry name" value="Glyas_Bleomycin-R_OHBP_Dase"/>
</dbReference>
<keyword evidence="1" id="KW-0479">Metal-binding</keyword>
<dbReference type="PROSITE" id="PS51819">
    <property type="entry name" value="VOC"/>
    <property type="match status" value="1"/>
</dbReference>
<evidence type="ECO:0000256" key="1">
    <source>
        <dbReference type="ARBA" id="ARBA00022723"/>
    </source>
</evidence>
<dbReference type="GO" id="GO:0046872">
    <property type="term" value="F:metal ion binding"/>
    <property type="evidence" value="ECO:0007669"/>
    <property type="project" value="UniProtKB-KW"/>
</dbReference>
<evidence type="ECO:0000313" key="3">
    <source>
        <dbReference type="EMBL" id="SVA39118.1"/>
    </source>
</evidence>